<dbReference type="PANTHER" id="PTHR19353">
    <property type="entry name" value="FATTY ACID DESATURASE 2"/>
    <property type="match status" value="1"/>
</dbReference>
<evidence type="ECO:0000313" key="6">
    <source>
        <dbReference type="Proteomes" id="UP000297638"/>
    </source>
</evidence>
<proteinExistence type="predicted"/>
<dbReference type="CDD" id="cd03506">
    <property type="entry name" value="Delta6-FADS-like"/>
    <property type="match status" value="1"/>
</dbReference>
<dbReference type="InterPro" id="IPR012171">
    <property type="entry name" value="Fatty_acid_desaturase"/>
</dbReference>
<feature type="transmembrane region" description="Helical" evidence="1">
    <location>
        <begin position="54"/>
        <end position="73"/>
    </location>
</feature>
<name>A0A2N7S541_9MICC</name>
<dbReference type="InterPro" id="IPR005804">
    <property type="entry name" value="FA_desaturase_dom"/>
</dbReference>
<dbReference type="Proteomes" id="UP000297638">
    <property type="component" value="Unassembled WGS sequence"/>
</dbReference>
<dbReference type="EMBL" id="PNQX01000001">
    <property type="protein sequence ID" value="PMQ21266.1"/>
    <property type="molecule type" value="Genomic_DNA"/>
</dbReference>
<dbReference type="GO" id="GO:0008610">
    <property type="term" value="P:lipid biosynthetic process"/>
    <property type="evidence" value="ECO:0007669"/>
    <property type="project" value="UniProtKB-ARBA"/>
</dbReference>
<dbReference type="AlphaFoldDB" id="A0A2N7S541"/>
<sequence length="378" mass="42440">MRSRRLVPKDIFLSSTATLDSQGPTVKPGDPKSFFHVKKLVTEAGLIGRRRGHYLGLGIVLTVLLAGTVTGFILLGDSWFQLLMAGALGLLLTQFAFLAHEAAHRQILASHKRNDKLGQFLANIVVGISYQWWMNKHNKHHATPNTVGKDPDIEWDTISFQTEDAKRQRGVLKWITNRQGYLFFPLLSLEGLNLHMHSIKYLFKAGRVKNRKREMTGIFLRIAIYLAVIFYFLPVGMAFAFLGVQLAVFGIYMGASFAPNHKGMPMVPQNARIDFFSRQVLTGRNVMAKSSWGNRVLSHVYGGLNYQVEHHLFPSMPRANLAGVSAIVRQYCAEHQVPYTVASVRESYAQVITYLNKVGLSARDPFECPMISGYRVSA</sequence>
<feature type="transmembrane region" description="Helical" evidence="1">
    <location>
        <begin position="79"/>
        <end position="97"/>
    </location>
</feature>
<organism evidence="3 5">
    <name type="scientific">Glutamicibacter arilaitensis</name>
    <dbReference type="NCBI Taxonomy" id="256701"/>
    <lineage>
        <taxon>Bacteria</taxon>
        <taxon>Bacillati</taxon>
        <taxon>Actinomycetota</taxon>
        <taxon>Actinomycetes</taxon>
        <taxon>Micrococcales</taxon>
        <taxon>Micrococcaceae</taxon>
        <taxon>Glutamicibacter</taxon>
    </lineage>
</organism>
<evidence type="ECO:0000313" key="3">
    <source>
        <dbReference type="EMBL" id="PMQ21266.1"/>
    </source>
</evidence>
<comment type="caution">
    <text evidence="3">The sequence shown here is derived from an EMBL/GenBank/DDBJ whole genome shotgun (WGS) entry which is preliminary data.</text>
</comment>
<evidence type="ECO:0000259" key="2">
    <source>
        <dbReference type="Pfam" id="PF00487"/>
    </source>
</evidence>
<reference evidence="4 6" key="2">
    <citation type="submission" date="2019-03" db="EMBL/GenBank/DDBJ databases">
        <title>Glutamicibacter sp. LJH19 genome.</title>
        <authorList>
            <person name="Sinai Borker S."/>
            <person name="Kumar R."/>
        </authorList>
    </citation>
    <scope>NUCLEOTIDE SEQUENCE [LARGE SCALE GENOMIC DNA]</scope>
    <source>
        <strain evidence="4 6">LJH19</strain>
    </source>
</reference>
<feature type="transmembrane region" description="Helical" evidence="1">
    <location>
        <begin position="215"/>
        <end position="233"/>
    </location>
</feature>
<dbReference type="EMBL" id="SPDS01000001">
    <property type="protein sequence ID" value="TFH57531.1"/>
    <property type="molecule type" value="Genomic_DNA"/>
</dbReference>
<dbReference type="PIRSF" id="PIRSF015921">
    <property type="entry name" value="FA_sphinglp_des"/>
    <property type="match status" value="1"/>
</dbReference>
<reference evidence="3 5" key="1">
    <citation type="journal article" date="2017" name="Elife">
        <title>Extensive horizontal gene transfer in cheese-associated bacteria.</title>
        <authorList>
            <person name="Bonham K.S."/>
            <person name="Wolfe B.E."/>
            <person name="Dutton R.J."/>
        </authorList>
    </citation>
    <scope>NUCLEOTIDE SEQUENCE [LARGE SCALE GENOMIC DNA]</scope>
    <source>
        <strain evidence="3 5">JB182</strain>
    </source>
</reference>
<feature type="domain" description="Fatty acid desaturase" evidence="2">
    <location>
        <begin position="78"/>
        <end position="340"/>
    </location>
</feature>
<keyword evidence="1" id="KW-0812">Transmembrane</keyword>
<dbReference type="PANTHER" id="PTHR19353:SF19">
    <property type="entry name" value="DELTA(5) FATTY ACID DESATURASE C-RELATED"/>
    <property type="match status" value="1"/>
</dbReference>
<protein>
    <submittedName>
        <fullName evidence="3">Acyl-CoA desaturase</fullName>
    </submittedName>
</protein>
<dbReference type="GO" id="GO:0016020">
    <property type="term" value="C:membrane"/>
    <property type="evidence" value="ECO:0007669"/>
    <property type="project" value="TreeGrafter"/>
</dbReference>
<evidence type="ECO:0000256" key="1">
    <source>
        <dbReference type="SAM" id="Phobius"/>
    </source>
</evidence>
<dbReference type="Proteomes" id="UP000235739">
    <property type="component" value="Unassembled WGS sequence"/>
</dbReference>
<evidence type="ECO:0000313" key="4">
    <source>
        <dbReference type="EMBL" id="TFH57531.1"/>
    </source>
</evidence>
<keyword evidence="1" id="KW-0472">Membrane</keyword>
<keyword evidence="1" id="KW-1133">Transmembrane helix</keyword>
<gene>
    <name evidence="3" type="ORF">CIK84_06825</name>
    <name evidence="4" type="ORF">EXY26_11340</name>
</gene>
<dbReference type="GO" id="GO:0016717">
    <property type="term" value="F:oxidoreductase activity, acting on paired donors, with oxidation of a pair of donors resulting in the reduction of molecular oxygen to two molecules of water"/>
    <property type="evidence" value="ECO:0007669"/>
    <property type="project" value="TreeGrafter"/>
</dbReference>
<accession>A0A2N7S541</accession>
<evidence type="ECO:0000313" key="5">
    <source>
        <dbReference type="Proteomes" id="UP000235739"/>
    </source>
</evidence>
<dbReference type="Pfam" id="PF00487">
    <property type="entry name" value="FA_desaturase"/>
    <property type="match status" value="1"/>
</dbReference>